<proteinExistence type="predicted"/>
<sequence length="37" mass="4013">MPRLILPDTTYPETFPDGETTGKKTTLSAVLILSGFT</sequence>
<evidence type="ECO:0000313" key="2">
    <source>
        <dbReference type="EMBL" id="AJQ95910.1"/>
    </source>
</evidence>
<dbReference type="Proteomes" id="UP000032266">
    <property type="component" value="Chromosome"/>
</dbReference>
<dbReference type="AlphaFoldDB" id="A0A0C5V966"/>
<evidence type="ECO:0000313" key="3">
    <source>
        <dbReference type="Proteomes" id="UP000032266"/>
    </source>
</evidence>
<dbReference type="EMBL" id="CP007142">
    <property type="protein sequence ID" value="AJQ95910.1"/>
    <property type="molecule type" value="Genomic_DNA"/>
</dbReference>
<protein>
    <submittedName>
        <fullName evidence="2">Uncharacterized protein</fullName>
    </submittedName>
</protein>
<gene>
    <name evidence="2" type="ORF">YC6258_03874</name>
</gene>
<accession>A0A0C5V966</accession>
<name>A0A0C5V966_9GAMM</name>
<evidence type="ECO:0000256" key="1">
    <source>
        <dbReference type="SAM" id="MobiDB-lite"/>
    </source>
</evidence>
<keyword evidence="3" id="KW-1185">Reference proteome</keyword>
<reference evidence="2 3" key="1">
    <citation type="submission" date="2014-01" db="EMBL/GenBank/DDBJ databases">
        <title>Full genme sequencing of cellulolytic bacterium Gynuella sunshinyii YC6258T gen. nov., sp. nov.</title>
        <authorList>
            <person name="Khan H."/>
            <person name="Chung E.J."/>
            <person name="Chung Y.R."/>
        </authorList>
    </citation>
    <scope>NUCLEOTIDE SEQUENCE [LARGE SCALE GENOMIC DNA]</scope>
    <source>
        <strain evidence="2 3">YC6258</strain>
    </source>
</reference>
<dbReference type="HOGENOM" id="CLU_3344237_0_0_6"/>
<organism evidence="2 3">
    <name type="scientific">Gynuella sunshinyii YC6258</name>
    <dbReference type="NCBI Taxonomy" id="1445510"/>
    <lineage>
        <taxon>Bacteria</taxon>
        <taxon>Pseudomonadati</taxon>
        <taxon>Pseudomonadota</taxon>
        <taxon>Gammaproteobacteria</taxon>
        <taxon>Oceanospirillales</taxon>
        <taxon>Saccharospirillaceae</taxon>
        <taxon>Gynuella</taxon>
    </lineage>
</organism>
<feature type="region of interest" description="Disordered" evidence="1">
    <location>
        <begin position="1"/>
        <end position="20"/>
    </location>
</feature>
<dbReference type="STRING" id="1445510.YC6258_03874"/>
<dbReference type="KEGG" id="gsn:YC6258_03874"/>